<dbReference type="Proteomes" id="UP000095284">
    <property type="component" value="Unplaced"/>
</dbReference>
<proteinExistence type="predicted"/>
<reference evidence="3" key="1">
    <citation type="submission" date="2016-11" db="UniProtKB">
        <authorList>
            <consortium name="WormBaseParasite"/>
        </authorList>
    </citation>
    <scope>IDENTIFICATION</scope>
</reference>
<sequence length="188" mass="21236">MEVGCPNTLTDNERAVLLDLIKIRHGANPTVSFSGFVALCGIRTCGFELALQNLESFAPREHRKHFRTIRWIVAFRKELPSILPTEEEVQDFLDSLTPAELMELVKPSVDKLLDDAKHYTMEFADTFIATVEKRAGNCGELKRIVVDLRTEVCDNTIDIYNTVWLSFLHIIVILIPFVVIGGALGRLH</sequence>
<protein>
    <submittedName>
        <fullName evidence="3">Uncharacterized protein</fullName>
    </submittedName>
</protein>
<organism evidence="2 3">
    <name type="scientific">Bursaphelenchus xylophilus</name>
    <name type="common">Pinewood nematode worm</name>
    <name type="synonym">Aphelenchoides xylophilus</name>
    <dbReference type="NCBI Taxonomy" id="6326"/>
    <lineage>
        <taxon>Eukaryota</taxon>
        <taxon>Metazoa</taxon>
        <taxon>Ecdysozoa</taxon>
        <taxon>Nematoda</taxon>
        <taxon>Chromadorea</taxon>
        <taxon>Rhabditida</taxon>
        <taxon>Tylenchina</taxon>
        <taxon>Tylenchomorpha</taxon>
        <taxon>Aphelenchoidea</taxon>
        <taxon>Aphelenchoididae</taxon>
        <taxon>Bursaphelenchus</taxon>
    </lineage>
</organism>
<keyword evidence="1" id="KW-0472">Membrane</keyword>
<dbReference type="AlphaFoldDB" id="A0A1I7RTW6"/>
<accession>A0A1I7RTW6</accession>
<evidence type="ECO:0000256" key="1">
    <source>
        <dbReference type="SAM" id="Phobius"/>
    </source>
</evidence>
<keyword evidence="1" id="KW-1133">Transmembrane helix</keyword>
<name>A0A1I7RTW6_BURXY</name>
<keyword evidence="1" id="KW-0812">Transmembrane</keyword>
<feature type="transmembrane region" description="Helical" evidence="1">
    <location>
        <begin position="163"/>
        <end position="184"/>
    </location>
</feature>
<dbReference type="WBParaSite" id="BXY_0417200.1">
    <property type="protein sequence ID" value="BXY_0417200.1"/>
    <property type="gene ID" value="BXY_0417200"/>
</dbReference>
<evidence type="ECO:0000313" key="2">
    <source>
        <dbReference type="Proteomes" id="UP000095284"/>
    </source>
</evidence>
<evidence type="ECO:0000313" key="3">
    <source>
        <dbReference type="WBParaSite" id="BXY_0417200.1"/>
    </source>
</evidence>